<accession>D4D8U3</accession>
<comment type="caution">
    <text evidence="7">The sequence shown here is derived from an EMBL/GenBank/DDBJ whole genome shotgun (WGS) entry which is preliminary data.</text>
</comment>
<dbReference type="InterPro" id="IPR020422">
    <property type="entry name" value="TYR_PHOSPHATASE_DUAL_dom"/>
</dbReference>
<dbReference type="GeneID" id="9580867"/>
<dbReference type="EMBL" id="ACYE01000183">
    <property type="protein sequence ID" value="EFE41702.1"/>
    <property type="molecule type" value="Genomic_DNA"/>
</dbReference>
<dbReference type="GO" id="GO:0005634">
    <property type="term" value="C:nucleus"/>
    <property type="evidence" value="ECO:0007669"/>
    <property type="project" value="TreeGrafter"/>
</dbReference>
<evidence type="ECO:0000313" key="8">
    <source>
        <dbReference type="Proteomes" id="UP000008383"/>
    </source>
</evidence>
<dbReference type="PANTHER" id="PTHR45848:SF4">
    <property type="entry name" value="DUAL SPECIFICITY PROTEIN PHOSPHATASE 12"/>
    <property type="match status" value="1"/>
</dbReference>
<keyword evidence="8" id="KW-1185">Reference proteome</keyword>
<feature type="transmembrane region" description="Helical" evidence="5">
    <location>
        <begin position="73"/>
        <end position="92"/>
    </location>
</feature>
<keyword evidence="5" id="KW-0812">Transmembrane</keyword>
<dbReference type="Gene3D" id="3.90.190.10">
    <property type="entry name" value="Protein tyrosine phosphatase superfamily"/>
    <property type="match status" value="1"/>
</dbReference>
<keyword evidence="5" id="KW-0472">Membrane</keyword>
<name>D4D8U3_TRIVH</name>
<dbReference type="GO" id="GO:0008138">
    <property type="term" value="F:protein tyrosine/serine/threonine phosphatase activity"/>
    <property type="evidence" value="ECO:0007669"/>
    <property type="project" value="TreeGrafter"/>
</dbReference>
<proteinExistence type="inferred from homology"/>
<comment type="similarity">
    <text evidence="1">Belongs to the protein-tyrosine phosphatase family. Non-receptor class dual specificity subfamily.</text>
</comment>
<dbReference type="RefSeq" id="XP_003022320.1">
    <property type="nucleotide sequence ID" value="XM_003022274.1"/>
</dbReference>
<keyword evidence="5" id="KW-1133">Transmembrane helix</keyword>
<dbReference type="InterPro" id="IPR029021">
    <property type="entry name" value="Prot-tyrosine_phosphatase-like"/>
</dbReference>
<evidence type="ECO:0000259" key="6">
    <source>
        <dbReference type="PROSITE" id="PS50054"/>
    </source>
</evidence>
<dbReference type="PROSITE" id="PS50054">
    <property type="entry name" value="TYR_PHOSPHATASE_DUAL"/>
    <property type="match status" value="1"/>
</dbReference>
<gene>
    <name evidence="7" type="ORF">TRV_03531</name>
</gene>
<dbReference type="OrthoDB" id="2017893at2759"/>
<dbReference type="SMART" id="SM00195">
    <property type="entry name" value="DSPc"/>
    <property type="match status" value="1"/>
</dbReference>
<dbReference type="AlphaFoldDB" id="D4D8U3"/>
<evidence type="ECO:0000256" key="2">
    <source>
        <dbReference type="ARBA" id="ARBA00013064"/>
    </source>
</evidence>
<dbReference type="SUPFAM" id="SSF52799">
    <property type="entry name" value="(Phosphotyrosine protein) phosphatases II"/>
    <property type="match status" value="1"/>
</dbReference>
<evidence type="ECO:0000256" key="4">
    <source>
        <dbReference type="ARBA" id="ARBA00022912"/>
    </source>
</evidence>
<dbReference type="Proteomes" id="UP000008383">
    <property type="component" value="Unassembled WGS sequence"/>
</dbReference>
<dbReference type="EC" id="3.1.3.48" evidence="2"/>
<evidence type="ECO:0000256" key="1">
    <source>
        <dbReference type="ARBA" id="ARBA00008601"/>
    </source>
</evidence>
<dbReference type="GO" id="GO:0004725">
    <property type="term" value="F:protein tyrosine phosphatase activity"/>
    <property type="evidence" value="ECO:0007669"/>
    <property type="project" value="UniProtKB-EC"/>
</dbReference>
<reference evidence="8" key="1">
    <citation type="journal article" date="2011" name="Genome Biol.">
        <title>Comparative and functional genomics provide insights into the pathogenicity of dermatophytic fungi.</title>
        <authorList>
            <person name="Burmester A."/>
            <person name="Shelest E."/>
            <person name="Gloeckner G."/>
            <person name="Heddergott C."/>
            <person name="Schindler S."/>
            <person name="Staib P."/>
            <person name="Heidel A."/>
            <person name="Felder M."/>
            <person name="Petzold A."/>
            <person name="Szafranski K."/>
            <person name="Feuermann M."/>
            <person name="Pedruzzi I."/>
            <person name="Priebe S."/>
            <person name="Groth M."/>
            <person name="Winkler R."/>
            <person name="Li W."/>
            <person name="Kniemeyer O."/>
            <person name="Schroeckh V."/>
            <person name="Hertweck C."/>
            <person name="Hube B."/>
            <person name="White T.C."/>
            <person name="Platzer M."/>
            <person name="Guthke R."/>
            <person name="Heitman J."/>
            <person name="Woestemeyer J."/>
            <person name="Zipfel P.F."/>
            <person name="Monod M."/>
            <person name="Brakhage A.A."/>
        </authorList>
    </citation>
    <scope>NUCLEOTIDE SEQUENCE [LARGE SCALE GENOMIC DNA]</scope>
    <source>
        <strain evidence="8">HKI 0517</strain>
    </source>
</reference>
<sequence length="251" mass="28271">MALNNKLALERENITHTLTVLRINVDEERFKPFKEHLHIPVDDVDDEDLLQHFPTTNAFIRSGLESGTGGVLVHWYVVVFLVSFSLFSLVAMGKSRSATVCIAYLLHKDPGALTPREALDLIRRTRPLCEPNDGFMEQLELYHQMGCPDNVVDHPVYQRWLYQRAVQDSVACGKGPELNEIHFEDQGISNNSIGDSYPRKQKRLVPDATPCPHIVIDTHVITAVNMRPHLSPPTHLDASITFSVILGSNVF</sequence>
<dbReference type="Pfam" id="PF00782">
    <property type="entry name" value="DSPc"/>
    <property type="match status" value="1"/>
</dbReference>
<keyword evidence="4" id="KW-0904">Protein phosphatase</keyword>
<organism evidence="7 8">
    <name type="scientific">Trichophyton verrucosum (strain HKI 0517)</name>
    <dbReference type="NCBI Taxonomy" id="663202"/>
    <lineage>
        <taxon>Eukaryota</taxon>
        <taxon>Fungi</taxon>
        <taxon>Dikarya</taxon>
        <taxon>Ascomycota</taxon>
        <taxon>Pezizomycotina</taxon>
        <taxon>Eurotiomycetes</taxon>
        <taxon>Eurotiomycetidae</taxon>
        <taxon>Onygenales</taxon>
        <taxon>Arthrodermataceae</taxon>
        <taxon>Trichophyton</taxon>
    </lineage>
</organism>
<dbReference type="HOGENOM" id="CLU_1107776_0_0_1"/>
<evidence type="ECO:0000313" key="7">
    <source>
        <dbReference type="EMBL" id="EFE41702.1"/>
    </source>
</evidence>
<feature type="domain" description="Tyrosine-protein phosphatase" evidence="6">
    <location>
        <begin position="1"/>
        <end position="148"/>
    </location>
</feature>
<dbReference type="InterPro" id="IPR000340">
    <property type="entry name" value="Dual-sp_phosphatase_cat-dom"/>
</dbReference>
<dbReference type="PANTHER" id="PTHR45848">
    <property type="entry name" value="DUAL SPECIFICITY PROTEIN PHOSPHATASE 12 FAMILY MEMBER"/>
    <property type="match status" value="1"/>
</dbReference>
<keyword evidence="3" id="KW-0378">Hydrolase</keyword>
<dbReference type="KEGG" id="tve:TRV_03531"/>
<evidence type="ECO:0000256" key="3">
    <source>
        <dbReference type="ARBA" id="ARBA00022801"/>
    </source>
</evidence>
<protein>
    <recommendedName>
        <fullName evidence="2">protein-tyrosine-phosphatase</fullName>
        <ecNumber evidence="2">3.1.3.48</ecNumber>
    </recommendedName>
</protein>
<evidence type="ECO:0000256" key="5">
    <source>
        <dbReference type="SAM" id="Phobius"/>
    </source>
</evidence>